<evidence type="ECO:0000256" key="2">
    <source>
        <dbReference type="SAM" id="MobiDB-lite"/>
    </source>
</evidence>
<name>A0A0F7CKU8_9CREN</name>
<dbReference type="KEGG" id="thf:MA03_01925"/>
<dbReference type="Gene3D" id="3.40.190.10">
    <property type="entry name" value="Periplasmic binding protein-like II"/>
    <property type="match status" value="2"/>
</dbReference>
<dbReference type="GeneID" id="25400950"/>
<dbReference type="EMBL" id="CP009961">
    <property type="protein sequence ID" value="AKG38286.1"/>
    <property type="molecule type" value="Genomic_DNA"/>
</dbReference>
<sequence length="516" mass="56661">MNKNIVILAAVVLLIGVIGAAFLFLQKPPVQQAPPSQQQPSQPSQPTQPSQPQQPTQPSQPTQPTQPSGVTLYVITRHEQTIQDLTRRMFLNSNVAKKYNIVNIVFLPVNAEQWPEYIKNAVSKGRGIDVAWGGGPTLFNLIDEQGLIEPVDESKIPEFSLVKQELAKIPKTIAGAPTYKVGNDGLIHWIGASISSFGFTVNKDLLSKYGLPMPKKWSDLGNPIYAKNLPAVPLVGTADPTMSTSNTRMFEIILQAYGWDAGWKALTLLAANAKIYSGSSDVRDAVIRGDIAVGTTIDFYGYTAQQQNPACLYIIPNGESIVNADPIAVLKGASHPREAAVFVAWVLNETGGQLVWLDPNINRLPINPKVFDTPQGAQRPDLKKALEDVQNAGGINFNETLSSLWVTAVVDYFKATLVDAHDDLQPVWAQIAQAYLNGKITKDQFNKLVDSLTAPIIFTDPLTKKKTTFTIDYAINISNQLANNPSIYQDLMNQWREGARQRYLNTQSLLKQMTGS</sequence>
<accession>A0A0F7CKU8</accession>
<gene>
    <name evidence="3" type="ORF">MA03_01925</name>
</gene>
<dbReference type="PANTHER" id="PTHR30006">
    <property type="entry name" value="THIAMINE-BINDING PERIPLASMIC PROTEIN-RELATED"/>
    <property type="match status" value="1"/>
</dbReference>
<dbReference type="InterPro" id="IPR006059">
    <property type="entry name" value="SBP"/>
</dbReference>
<dbReference type="Pfam" id="PF01547">
    <property type="entry name" value="SBP_bac_1"/>
    <property type="match status" value="1"/>
</dbReference>
<reference evidence="3 4" key="1">
    <citation type="journal article" date="2015" name="Stand. Genomic Sci.">
        <title>Complete genome sequence of and proposal of Thermofilum uzonense sp. nov. a novel hyperthermophilic crenarchaeon and emended description of the genus Thermofilum.</title>
        <authorList>
            <person name="Toshchakov S.V."/>
            <person name="Korzhenkov A.A."/>
            <person name="Samarov N.I."/>
            <person name="Mazunin I.O."/>
            <person name="Mozhey O.I."/>
            <person name="Shmyr I.S."/>
            <person name="Derbikova K.S."/>
            <person name="Taranov E.A."/>
            <person name="Dominova I.N."/>
            <person name="Bonch-Osmolovskaya E.A."/>
            <person name="Patrushev M.V."/>
            <person name="Podosokorskaya O.A."/>
            <person name="Kublanov I.V."/>
        </authorList>
    </citation>
    <scope>NUCLEOTIDE SEQUENCE [LARGE SCALE GENOMIC DNA]</scope>
    <source>
        <strain evidence="3 4">1807-2</strain>
    </source>
</reference>
<protein>
    <submittedName>
        <fullName evidence="3">ABC transporter substrate-binding protein</fullName>
    </submittedName>
</protein>
<proteinExistence type="predicted"/>
<evidence type="ECO:0000313" key="4">
    <source>
        <dbReference type="Proteomes" id="UP000067434"/>
    </source>
</evidence>
<evidence type="ECO:0000313" key="3">
    <source>
        <dbReference type="EMBL" id="AKG38286.1"/>
    </source>
</evidence>
<dbReference type="STRING" id="1550241.MA03_01925"/>
<keyword evidence="1" id="KW-0732">Signal</keyword>
<organism evidence="3 4">
    <name type="scientific">Infirmifilum uzonense</name>
    <dbReference type="NCBI Taxonomy" id="1550241"/>
    <lineage>
        <taxon>Archaea</taxon>
        <taxon>Thermoproteota</taxon>
        <taxon>Thermoprotei</taxon>
        <taxon>Thermofilales</taxon>
        <taxon>Thermofilaceae</taxon>
        <taxon>Infirmifilum</taxon>
    </lineage>
</organism>
<feature type="region of interest" description="Disordered" evidence="2">
    <location>
        <begin position="30"/>
        <end position="68"/>
    </location>
</feature>
<keyword evidence="4" id="KW-1185">Reference proteome</keyword>
<dbReference type="Proteomes" id="UP000067434">
    <property type="component" value="Chromosome"/>
</dbReference>
<dbReference type="HOGENOM" id="CLU_032622_0_0_2"/>
<dbReference type="AlphaFoldDB" id="A0A0F7CKU8"/>
<dbReference type="OrthoDB" id="130870at2157"/>
<evidence type="ECO:0000256" key="1">
    <source>
        <dbReference type="ARBA" id="ARBA00022729"/>
    </source>
</evidence>
<dbReference type="PATRIC" id="fig|1550241.5.peg.392"/>
<dbReference type="PANTHER" id="PTHR30006:SF24">
    <property type="entry name" value="SLL0237 PROTEIN"/>
    <property type="match status" value="1"/>
</dbReference>
<dbReference type="SUPFAM" id="SSF53850">
    <property type="entry name" value="Periplasmic binding protein-like II"/>
    <property type="match status" value="1"/>
</dbReference>
<dbReference type="RefSeq" id="WP_052883656.1">
    <property type="nucleotide sequence ID" value="NZ_CP009961.1"/>
</dbReference>